<organism evidence="5 6">
    <name type="scientific">Pontiella desulfatans</name>
    <dbReference type="NCBI Taxonomy" id="2750659"/>
    <lineage>
        <taxon>Bacteria</taxon>
        <taxon>Pseudomonadati</taxon>
        <taxon>Kiritimatiellota</taxon>
        <taxon>Kiritimatiellia</taxon>
        <taxon>Kiritimatiellales</taxon>
        <taxon>Pontiellaceae</taxon>
        <taxon>Pontiella</taxon>
    </lineage>
</organism>
<proteinExistence type="predicted"/>
<dbReference type="GO" id="GO:0016787">
    <property type="term" value="F:hydrolase activity"/>
    <property type="evidence" value="ECO:0007669"/>
    <property type="project" value="UniProtKB-KW"/>
</dbReference>
<evidence type="ECO:0000256" key="1">
    <source>
        <dbReference type="ARBA" id="ARBA00022801"/>
    </source>
</evidence>
<dbReference type="InterPro" id="IPR011108">
    <property type="entry name" value="RMMBL"/>
</dbReference>
<dbReference type="InterPro" id="IPR001279">
    <property type="entry name" value="Metallo-B-lactamas"/>
</dbReference>
<dbReference type="Pfam" id="PF00753">
    <property type="entry name" value="Lactamase_B"/>
    <property type="match status" value="1"/>
</dbReference>
<dbReference type="EMBL" id="CAAHFG010000001">
    <property type="protein sequence ID" value="VGO11574.1"/>
    <property type="molecule type" value="Genomic_DNA"/>
</dbReference>
<accession>A0A6C2TVQ6</accession>
<dbReference type="CDD" id="cd16295">
    <property type="entry name" value="TTHA0252-CPSF-like_MBL-fold"/>
    <property type="match status" value="1"/>
</dbReference>
<dbReference type="Gene3D" id="3.60.15.10">
    <property type="entry name" value="Ribonuclease Z/Hydroxyacylglutathione hydrolase-like"/>
    <property type="match status" value="1"/>
</dbReference>
<dbReference type="AlphaFoldDB" id="A0A6C2TVQ6"/>
<evidence type="ECO:0000259" key="3">
    <source>
        <dbReference type="SMART" id="SM00849"/>
    </source>
</evidence>
<dbReference type="SUPFAM" id="SSF56281">
    <property type="entry name" value="Metallo-hydrolase/oxidoreductase"/>
    <property type="match status" value="1"/>
</dbReference>
<dbReference type="InterPro" id="IPR022712">
    <property type="entry name" value="Beta_Casp"/>
</dbReference>
<feature type="compositionally biased region" description="Basic residues" evidence="2">
    <location>
        <begin position="110"/>
        <end position="120"/>
    </location>
</feature>
<dbReference type="SMART" id="SM01027">
    <property type="entry name" value="Beta-Casp"/>
    <property type="match status" value="1"/>
</dbReference>
<name>A0A6C2TVQ6_PONDE</name>
<keyword evidence="6" id="KW-1185">Reference proteome</keyword>
<dbReference type="Pfam" id="PF07521">
    <property type="entry name" value="RMMBL"/>
    <property type="match status" value="1"/>
</dbReference>
<dbReference type="InterPro" id="IPR050698">
    <property type="entry name" value="MBL"/>
</dbReference>
<evidence type="ECO:0000313" key="5">
    <source>
        <dbReference type="EMBL" id="VGO11574.1"/>
    </source>
</evidence>
<dbReference type="RefSeq" id="WP_222846992.1">
    <property type="nucleotide sequence ID" value="NZ_CAAHFG010000001.1"/>
</dbReference>
<evidence type="ECO:0000259" key="4">
    <source>
        <dbReference type="SMART" id="SM01027"/>
    </source>
</evidence>
<dbReference type="PANTHER" id="PTHR11203:SF37">
    <property type="entry name" value="INTEGRATOR COMPLEX SUBUNIT 11"/>
    <property type="match status" value="1"/>
</dbReference>
<evidence type="ECO:0000256" key="2">
    <source>
        <dbReference type="SAM" id="MobiDB-lite"/>
    </source>
</evidence>
<dbReference type="Proteomes" id="UP000366872">
    <property type="component" value="Unassembled WGS sequence"/>
</dbReference>
<feature type="domain" description="Metallo-beta-lactamase" evidence="3">
    <location>
        <begin position="15"/>
        <end position="241"/>
    </location>
</feature>
<sequence>MEIKLNFFGAAKNVTGSCYFLEANGFRLLVDCGLYQERDLKPRNWADFPVPANTIDAVLLTHAHLDHCGRLPKLVKEGFKGTVYATSATAEIANIIMLDSAHIQEEDIKHKQRRHEKSGKKSPFPYEPLYTTEDSEKAYTLFNKVKYNAKVPIGEGITAEFREAGHVFGSSSIRLEVEQGGEKRTIVFSGDVGRWDLPIMRDPFQFEHADYVLIESTYGDRVHGEVADIPSELERIIKETHAAGGNIVIPSFALERTQELLYHLNNLLKEDRIPHLLAFVDSPMAIKITEVFKKHPELFDEETLAQMKAGEQPCNFPGLTMSRTVDQSKSINHIKGTAIIIAGSGMCTGGRIKHHIKNNIGRPESTILFVGYQAFGTLGRRLLEKPETVRLFGEEHLVKARIERISGFSAHADQNELYRWISSIQEAPRNVFITHGEEEQAEAFKTFLSEKTGWSCSVPGFEQEVILD</sequence>
<keyword evidence="1" id="KW-0378">Hydrolase</keyword>
<dbReference type="SMART" id="SM00849">
    <property type="entry name" value="Lactamase_B"/>
    <property type="match status" value="1"/>
</dbReference>
<protein>
    <submittedName>
        <fullName evidence="5">Ribonuclease</fullName>
    </submittedName>
</protein>
<dbReference type="InterPro" id="IPR036866">
    <property type="entry name" value="RibonucZ/Hydroxyglut_hydro"/>
</dbReference>
<dbReference type="Gene3D" id="3.40.50.10890">
    <property type="match status" value="1"/>
</dbReference>
<dbReference type="PANTHER" id="PTHR11203">
    <property type="entry name" value="CLEAVAGE AND POLYADENYLATION SPECIFICITY FACTOR FAMILY MEMBER"/>
    <property type="match status" value="1"/>
</dbReference>
<feature type="domain" description="Beta-Casp" evidence="4">
    <location>
        <begin position="257"/>
        <end position="382"/>
    </location>
</feature>
<feature type="region of interest" description="Disordered" evidence="2">
    <location>
        <begin position="107"/>
        <end position="127"/>
    </location>
</feature>
<dbReference type="Pfam" id="PF10996">
    <property type="entry name" value="Beta-Casp"/>
    <property type="match status" value="1"/>
</dbReference>
<evidence type="ECO:0000313" key="6">
    <source>
        <dbReference type="Proteomes" id="UP000366872"/>
    </source>
</evidence>
<reference evidence="5 6" key="1">
    <citation type="submission" date="2019-04" db="EMBL/GenBank/DDBJ databases">
        <authorList>
            <person name="Van Vliet M D."/>
        </authorList>
    </citation>
    <scope>NUCLEOTIDE SEQUENCE [LARGE SCALE GENOMIC DNA]</scope>
    <source>
        <strain evidence="5 6">F1</strain>
    </source>
</reference>
<dbReference type="GO" id="GO:0004521">
    <property type="term" value="F:RNA endonuclease activity"/>
    <property type="evidence" value="ECO:0007669"/>
    <property type="project" value="TreeGrafter"/>
</dbReference>
<gene>
    <name evidence="5" type="ORF">PDESU_00119</name>
</gene>